<evidence type="ECO:0000256" key="1">
    <source>
        <dbReference type="SAM" id="MobiDB-lite"/>
    </source>
</evidence>
<dbReference type="InterPro" id="IPR038917">
    <property type="entry name" value="Malonyl_CoA_deC"/>
</dbReference>
<dbReference type="Pfam" id="PF17408">
    <property type="entry name" value="MCD_N"/>
    <property type="match status" value="1"/>
</dbReference>
<dbReference type="RefSeq" id="WP_274113017.1">
    <property type="nucleotide sequence ID" value="NZ_JAPCKI010000014.1"/>
</dbReference>
<gene>
    <name evidence="4" type="ORF">OIN59_19225</name>
</gene>
<dbReference type="EMBL" id="JAPCKI010000014">
    <property type="protein sequence ID" value="MDD2179575.1"/>
    <property type="molecule type" value="Genomic_DNA"/>
</dbReference>
<dbReference type="InterPro" id="IPR038351">
    <property type="entry name" value="MCD_N_sf"/>
</dbReference>
<feature type="compositionally biased region" description="Polar residues" evidence="1">
    <location>
        <begin position="1"/>
        <end position="14"/>
    </location>
</feature>
<feature type="domain" description="Malonyl-CoA decarboxylase C-terminal" evidence="2">
    <location>
        <begin position="227"/>
        <end position="482"/>
    </location>
</feature>
<evidence type="ECO:0000313" key="5">
    <source>
        <dbReference type="Proteomes" id="UP001148932"/>
    </source>
</evidence>
<dbReference type="Proteomes" id="UP001148932">
    <property type="component" value="Unassembled WGS sequence"/>
</dbReference>
<comment type="caution">
    <text evidence="4">The sequence shown here is derived from an EMBL/GenBank/DDBJ whole genome shotgun (WGS) entry which is preliminary data.</text>
</comment>
<dbReference type="InterPro" id="IPR035372">
    <property type="entry name" value="MCD_N"/>
</dbReference>
<accession>A0ABT5S1P1</accession>
<dbReference type="InterPro" id="IPR042303">
    <property type="entry name" value="Malonyl_CoA_deC_C_sf"/>
</dbReference>
<feature type="region of interest" description="Disordered" evidence="1">
    <location>
        <begin position="1"/>
        <end position="41"/>
    </location>
</feature>
<dbReference type="InterPro" id="IPR007956">
    <property type="entry name" value="Malonyl_CoA_deC_C"/>
</dbReference>
<organism evidence="4 5">
    <name type="scientific">Acidovorax benzenivorans</name>
    <dbReference type="NCBI Taxonomy" id="2987520"/>
    <lineage>
        <taxon>Bacteria</taxon>
        <taxon>Pseudomonadati</taxon>
        <taxon>Pseudomonadota</taxon>
        <taxon>Betaproteobacteria</taxon>
        <taxon>Burkholderiales</taxon>
        <taxon>Comamonadaceae</taxon>
        <taxon>Acidovorax</taxon>
    </lineage>
</organism>
<evidence type="ECO:0000313" key="4">
    <source>
        <dbReference type="EMBL" id="MDD2179575.1"/>
    </source>
</evidence>
<dbReference type="PANTHER" id="PTHR28641">
    <property type="match status" value="1"/>
</dbReference>
<name>A0ABT5S1P1_9BURK</name>
<protein>
    <submittedName>
        <fullName evidence="4">Malonyl-CoA decarboxylase</fullName>
    </submittedName>
</protein>
<dbReference type="Pfam" id="PF05292">
    <property type="entry name" value="MCD"/>
    <property type="match status" value="1"/>
</dbReference>
<sequence length="510" mass="57203">MNNTPEWITRSVSRLRTAAPAADKATDKTADKTTDKTADKTADKSVKAALDKTVTDVVAKVAVPRSTHERLQATLRRGQEALSPRALRRLLADLQEVVAPQVSEIEGGRRAQTVAEWYAKAEPEERRDMWLLMCEQFAPDATRFKSARQRYEAAAGTAEEGQAEISLRRALVSPRTRLLQRFSAFSEGMRFLVDMRAEILPLLKADKRLLPLDAELEHLFSTWFDVAFLELRRLSWDSPASLLEKLIKYEAVHDIRSWADLKNRLDSDRRCYGFFHPRLPNEPLIFVEVALLDKISASITPLLDEAAAPVDIARATTAIFYSISNTQTGLRGVSFGDSLIKHVVETLTAEFPRLRTFATLSPIPGFRSWLGKHAGAMLDRLDDKRRSELGRAVGFEPPQATHFLGALDKALELDAKSPVRQMLLECAAYYLGRELQEGKPVDPVARFHLGNGARVERLNWAGDPSNKGQKQSYGLMVNYLYDLKRIDKHRSLLAQGKVPVSGDIDSLCRD</sequence>
<proteinExistence type="predicted"/>
<evidence type="ECO:0000259" key="3">
    <source>
        <dbReference type="Pfam" id="PF17408"/>
    </source>
</evidence>
<feature type="compositionally biased region" description="Basic and acidic residues" evidence="1">
    <location>
        <begin position="24"/>
        <end position="41"/>
    </location>
</feature>
<dbReference type="Gene3D" id="3.40.630.150">
    <property type="entry name" value="Malonyl-CoA decarboxylase, catalytic domain"/>
    <property type="match status" value="1"/>
</dbReference>
<reference evidence="4" key="1">
    <citation type="submission" date="2022-10" db="EMBL/GenBank/DDBJ databases">
        <title>Description of microaerobic benzene degrading bacteria.</title>
        <authorList>
            <person name="Bedics A."/>
            <person name="Tancsics A."/>
            <person name="Banerjee S."/>
        </authorList>
    </citation>
    <scope>NUCLEOTIDE SEQUENCE</scope>
    <source>
        <strain evidence="4">D2M1</strain>
    </source>
</reference>
<feature type="domain" description="Malonyl-CoA decarboxylase N-terminal" evidence="3">
    <location>
        <begin position="137"/>
        <end position="224"/>
    </location>
</feature>
<dbReference type="Gene3D" id="1.20.140.90">
    <property type="entry name" value="Malonyl-CoA decarboxylase, oligemerization domain"/>
    <property type="match status" value="1"/>
</dbReference>
<evidence type="ECO:0000259" key="2">
    <source>
        <dbReference type="Pfam" id="PF05292"/>
    </source>
</evidence>
<keyword evidence="5" id="KW-1185">Reference proteome</keyword>
<dbReference type="PANTHER" id="PTHR28641:SF1">
    <property type="entry name" value="MALONYL-COA DECARBOXYLASE, MITOCHONDRIAL"/>
    <property type="match status" value="1"/>
</dbReference>